<dbReference type="Pfam" id="PF04828">
    <property type="entry name" value="GFA"/>
    <property type="match status" value="1"/>
</dbReference>
<dbReference type="AlphaFoldDB" id="A0A9W9TM37"/>
<dbReference type="Proteomes" id="UP001147733">
    <property type="component" value="Unassembled WGS sequence"/>
</dbReference>
<dbReference type="PROSITE" id="PS51891">
    <property type="entry name" value="CENP_V_GFA"/>
    <property type="match status" value="1"/>
</dbReference>
<keyword evidence="4" id="KW-0456">Lyase</keyword>
<proteinExistence type="inferred from homology"/>
<dbReference type="PANTHER" id="PTHR33337">
    <property type="entry name" value="GFA DOMAIN-CONTAINING PROTEIN"/>
    <property type="match status" value="1"/>
</dbReference>
<reference evidence="6" key="2">
    <citation type="journal article" date="2023" name="IMA Fungus">
        <title>Comparative genomic study of the Penicillium genus elucidates a diverse pangenome and 15 lateral gene transfer events.</title>
        <authorList>
            <person name="Petersen C."/>
            <person name="Sorensen T."/>
            <person name="Nielsen M.R."/>
            <person name="Sondergaard T.E."/>
            <person name="Sorensen J.L."/>
            <person name="Fitzpatrick D.A."/>
            <person name="Frisvad J.C."/>
            <person name="Nielsen K.L."/>
        </authorList>
    </citation>
    <scope>NUCLEOTIDE SEQUENCE</scope>
    <source>
        <strain evidence="6">IBT 23319</strain>
    </source>
</reference>
<evidence type="ECO:0000313" key="6">
    <source>
        <dbReference type="EMBL" id="KAJ5231505.1"/>
    </source>
</evidence>
<dbReference type="SUPFAM" id="SSF51316">
    <property type="entry name" value="Mss4-like"/>
    <property type="match status" value="1"/>
</dbReference>
<feature type="domain" description="CENP-V/GFA" evidence="5">
    <location>
        <begin position="6"/>
        <end position="117"/>
    </location>
</feature>
<evidence type="ECO:0000256" key="4">
    <source>
        <dbReference type="ARBA" id="ARBA00023239"/>
    </source>
</evidence>
<name>A0A9W9TM37_PENCI</name>
<organism evidence="6 7">
    <name type="scientific">Penicillium citrinum</name>
    <dbReference type="NCBI Taxonomy" id="5077"/>
    <lineage>
        <taxon>Eukaryota</taxon>
        <taxon>Fungi</taxon>
        <taxon>Dikarya</taxon>
        <taxon>Ascomycota</taxon>
        <taxon>Pezizomycotina</taxon>
        <taxon>Eurotiomycetes</taxon>
        <taxon>Eurotiomycetidae</taxon>
        <taxon>Eurotiales</taxon>
        <taxon>Aspergillaceae</taxon>
        <taxon>Penicillium</taxon>
    </lineage>
</organism>
<evidence type="ECO:0000256" key="2">
    <source>
        <dbReference type="ARBA" id="ARBA00022723"/>
    </source>
</evidence>
<evidence type="ECO:0000256" key="1">
    <source>
        <dbReference type="ARBA" id="ARBA00005495"/>
    </source>
</evidence>
<reference evidence="6" key="1">
    <citation type="submission" date="2022-11" db="EMBL/GenBank/DDBJ databases">
        <authorList>
            <person name="Petersen C."/>
        </authorList>
    </citation>
    <scope>NUCLEOTIDE SEQUENCE</scope>
    <source>
        <strain evidence="6">IBT 23319</strain>
    </source>
</reference>
<sequence>MSNKVIQGSCVCEKIHYELTGPPITNIICHCDNCRKITGSVFMANSAYTKENFKITIGEENLKVYDDKPPGSKNTVHRHFCSNCSSPIYTTSSGTLGSENMLTVTAGTMDLGNEAWKPSMEVFCMRRRGFIRPFDGTNKHEQMPQHFGSD</sequence>
<comment type="similarity">
    <text evidence="1">Belongs to the Gfa family.</text>
</comment>
<dbReference type="PANTHER" id="PTHR33337:SF39">
    <property type="entry name" value="DUF636 DOMAIN PROTEIN (AFU_ORTHOLOGUE AFUA_6G11530)"/>
    <property type="match status" value="1"/>
</dbReference>
<dbReference type="GO" id="GO:0016846">
    <property type="term" value="F:carbon-sulfur lyase activity"/>
    <property type="evidence" value="ECO:0007669"/>
    <property type="project" value="InterPro"/>
</dbReference>
<gene>
    <name evidence="6" type="ORF">N7469_006093</name>
</gene>
<evidence type="ECO:0000259" key="5">
    <source>
        <dbReference type="PROSITE" id="PS51891"/>
    </source>
</evidence>
<keyword evidence="2" id="KW-0479">Metal-binding</keyword>
<dbReference type="OrthoDB" id="406544at2759"/>
<dbReference type="GeneID" id="81384178"/>
<protein>
    <recommendedName>
        <fullName evidence="5">CENP-V/GFA domain-containing protein</fullName>
    </recommendedName>
</protein>
<evidence type="ECO:0000256" key="3">
    <source>
        <dbReference type="ARBA" id="ARBA00022833"/>
    </source>
</evidence>
<dbReference type="Gene3D" id="3.90.1590.10">
    <property type="entry name" value="glutathione-dependent formaldehyde- activating enzyme (gfa)"/>
    <property type="match status" value="1"/>
</dbReference>
<keyword evidence="3" id="KW-0862">Zinc</keyword>
<dbReference type="InterPro" id="IPR011057">
    <property type="entry name" value="Mss4-like_sf"/>
</dbReference>
<dbReference type="RefSeq" id="XP_056500249.1">
    <property type="nucleotide sequence ID" value="XM_056645011.1"/>
</dbReference>
<dbReference type="InterPro" id="IPR006913">
    <property type="entry name" value="CENP-V/GFA"/>
</dbReference>
<accession>A0A9W9TM37</accession>
<dbReference type="EMBL" id="JAPQKT010000005">
    <property type="protein sequence ID" value="KAJ5231505.1"/>
    <property type="molecule type" value="Genomic_DNA"/>
</dbReference>
<comment type="caution">
    <text evidence="6">The sequence shown here is derived from an EMBL/GenBank/DDBJ whole genome shotgun (WGS) entry which is preliminary data.</text>
</comment>
<dbReference type="GO" id="GO:0046872">
    <property type="term" value="F:metal ion binding"/>
    <property type="evidence" value="ECO:0007669"/>
    <property type="project" value="UniProtKB-KW"/>
</dbReference>
<keyword evidence="7" id="KW-1185">Reference proteome</keyword>
<evidence type="ECO:0000313" key="7">
    <source>
        <dbReference type="Proteomes" id="UP001147733"/>
    </source>
</evidence>